<dbReference type="NCBIfam" id="NF033788">
    <property type="entry name" value="HTH_metalloreg"/>
    <property type="match status" value="1"/>
</dbReference>
<dbReference type="PANTHER" id="PTHR43132:SF2">
    <property type="entry name" value="ARSENICAL RESISTANCE OPERON REPRESSOR ARSR-RELATED"/>
    <property type="match status" value="1"/>
</dbReference>
<dbReference type="OrthoDB" id="9798835at2"/>
<protein>
    <submittedName>
        <fullName evidence="5">DNA-binding transcriptional regulator, ArsR family</fullName>
    </submittedName>
</protein>
<dbReference type="Gene3D" id="1.10.10.10">
    <property type="entry name" value="Winged helix-like DNA-binding domain superfamily/Winged helix DNA-binding domain"/>
    <property type="match status" value="1"/>
</dbReference>
<dbReference type="SUPFAM" id="SSF46785">
    <property type="entry name" value="Winged helix' DNA-binding domain"/>
    <property type="match status" value="1"/>
</dbReference>
<keyword evidence="3" id="KW-0804">Transcription</keyword>
<dbReference type="GO" id="GO:0003677">
    <property type="term" value="F:DNA binding"/>
    <property type="evidence" value="ECO:0007669"/>
    <property type="project" value="UniProtKB-KW"/>
</dbReference>
<evidence type="ECO:0000259" key="4">
    <source>
        <dbReference type="PROSITE" id="PS50987"/>
    </source>
</evidence>
<dbReference type="RefSeq" id="WP_089714803.1">
    <property type="nucleotide sequence ID" value="NZ_FMAR01000016.1"/>
</dbReference>
<dbReference type="Proteomes" id="UP000242818">
    <property type="component" value="Unassembled WGS sequence"/>
</dbReference>
<proteinExistence type="predicted"/>
<gene>
    <name evidence="5" type="ORF">GA0116948_11668</name>
</gene>
<evidence type="ECO:0000256" key="3">
    <source>
        <dbReference type="ARBA" id="ARBA00023163"/>
    </source>
</evidence>
<dbReference type="Pfam" id="PF01022">
    <property type="entry name" value="HTH_5"/>
    <property type="match status" value="1"/>
</dbReference>
<dbReference type="PANTHER" id="PTHR43132">
    <property type="entry name" value="ARSENICAL RESISTANCE OPERON REPRESSOR ARSR-RELATED"/>
    <property type="match status" value="1"/>
</dbReference>
<dbReference type="InterPro" id="IPR001845">
    <property type="entry name" value="HTH_ArsR_DNA-bd_dom"/>
</dbReference>
<dbReference type="InterPro" id="IPR051011">
    <property type="entry name" value="Metal_resp_trans_reg"/>
</dbReference>
<evidence type="ECO:0000313" key="5">
    <source>
        <dbReference type="EMBL" id="SCC58480.1"/>
    </source>
</evidence>
<organism evidence="5 6">
    <name type="scientific">Chitinophaga costaii</name>
    <dbReference type="NCBI Taxonomy" id="1335309"/>
    <lineage>
        <taxon>Bacteria</taxon>
        <taxon>Pseudomonadati</taxon>
        <taxon>Bacteroidota</taxon>
        <taxon>Chitinophagia</taxon>
        <taxon>Chitinophagales</taxon>
        <taxon>Chitinophagaceae</taxon>
        <taxon>Chitinophaga</taxon>
    </lineage>
</organism>
<name>A0A1C4FR99_9BACT</name>
<dbReference type="InterPro" id="IPR036390">
    <property type="entry name" value="WH_DNA-bd_sf"/>
</dbReference>
<sequence>MEKTLLTTSSNTLIISRGNSEKDQIKLDYIAVKKAAMVLRAINHKLRQQMIRLLEDHKKMTVTEIYVKLRLEQSVASQHLAILRRAGIVITERDGKFIHYTINKGRIAEVAKFVEELVG</sequence>
<evidence type="ECO:0000313" key="6">
    <source>
        <dbReference type="Proteomes" id="UP000242818"/>
    </source>
</evidence>
<dbReference type="PRINTS" id="PR00778">
    <property type="entry name" value="HTHARSR"/>
</dbReference>
<dbReference type="SMART" id="SM00418">
    <property type="entry name" value="HTH_ARSR"/>
    <property type="match status" value="1"/>
</dbReference>
<dbReference type="CDD" id="cd00090">
    <property type="entry name" value="HTH_ARSR"/>
    <property type="match status" value="1"/>
</dbReference>
<evidence type="ECO:0000256" key="1">
    <source>
        <dbReference type="ARBA" id="ARBA00023015"/>
    </source>
</evidence>
<dbReference type="InterPro" id="IPR036388">
    <property type="entry name" value="WH-like_DNA-bd_sf"/>
</dbReference>
<keyword evidence="6" id="KW-1185">Reference proteome</keyword>
<dbReference type="InterPro" id="IPR011991">
    <property type="entry name" value="ArsR-like_HTH"/>
</dbReference>
<dbReference type="STRING" id="1335309.GA0116948_11668"/>
<keyword evidence="1" id="KW-0805">Transcription regulation</keyword>
<dbReference type="AlphaFoldDB" id="A0A1C4FR99"/>
<dbReference type="GO" id="GO:0003700">
    <property type="term" value="F:DNA-binding transcription factor activity"/>
    <property type="evidence" value="ECO:0007669"/>
    <property type="project" value="InterPro"/>
</dbReference>
<feature type="domain" description="HTH arsR-type" evidence="4">
    <location>
        <begin position="27"/>
        <end position="119"/>
    </location>
</feature>
<accession>A0A1C4FR99</accession>
<dbReference type="EMBL" id="FMAR01000016">
    <property type="protein sequence ID" value="SCC58480.1"/>
    <property type="molecule type" value="Genomic_DNA"/>
</dbReference>
<reference evidence="5 6" key="1">
    <citation type="submission" date="2016-08" db="EMBL/GenBank/DDBJ databases">
        <authorList>
            <person name="Seilhamer J.J."/>
        </authorList>
    </citation>
    <scope>NUCLEOTIDE SEQUENCE [LARGE SCALE GENOMIC DNA]</scope>
    <source>
        <strain evidence="5 6">A37T2</strain>
    </source>
</reference>
<keyword evidence="2 5" id="KW-0238">DNA-binding</keyword>
<dbReference type="PROSITE" id="PS50987">
    <property type="entry name" value="HTH_ARSR_2"/>
    <property type="match status" value="1"/>
</dbReference>
<evidence type="ECO:0000256" key="2">
    <source>
        <dbReference type="ARBA" id="ARBA00023125"/>
    </source>
</evidence>